<evidence type="ECO:0000259" key="1">
    <source>
        <dbReference type="Pfam" id="PF12728"/>
    </source>
</evidence>
<evidence type="ECO:0000313" key="2">
    <source>
        <dbReference type="EMBL" id="OIJ12730.1"/>
    </source>
</evidence>
<feature type="domain" description="Helix-turn-helix" evidence="1">
    <location>
        <begin position="10"/>
        <end position="59"/>
    </location>
</feature>
<dbReference type="InterPro" id="IPR041657">
    <property type="entry name" value="HTH_17"/>
</dbReference>
<dbReference type="OrthoDB" id="122388at2"/>
<protein>
    <submittedName>
        <fullName evidence="2">DNA-binding protein</fullName>
    </submittedName>
</protein>
<accession>A0A1S2LKJ9</accession>
<gene>
    <name evidence="2" type="ORF">BKP35_09100</name>
</gene>
<reference evidence="2 3" key="1">
    <citation type="submission" date="2016-10" db="EMBL/GenBank/DDBJ databases">
        <title>Draft genome sequences of four alkaliphilic bacteria belonging to the Anaerobacillus genus.</title>
        <authorList>
            <person name="Bassil N.M."/>
            <person name="Lloyd J.R."/>
        </authorList>
    </citation>
    <scope>NUCLEOTIDE SEQUENCE [LARGE SCALE GENOMIC DNA]</scope>
    <source>
        <strain evidence="2 3">DSM 15340</strain>
    </source>
</reference>
<name>A0A1S2LKJ9_9BACI</name>
<organism evidence="2 3">
    <name type="scientific">Anaerobacillus arseniciselenatis</name>
    <dbReference type="NCBI Taxonomy" id="85682"/>
    <lineage>
        <taxon>Bacteria</taxon>
        <taxon>Bacillati</taxon>
        <taxon>Bacillota</taxon>
        <taxon>Bacilli</taxon>
        <taxon>Bacillales</taxon>
        <taxon>Bacillaceae</taxon>
        <taxon>Anaerobacillus</taxon>
    </lineage>
</organism>
<keyword evidence="2" id="KW-0238">DNA-binding</keyword>
<dbReference type="InterPro" id="IPR010093">
    <property type="entry name" value="SinI_DNA-bd"/>
</dbReference>
<dbReference type="AlphaFoldDB" id="A0A1S2LKJ9"/>
<dbReference type="GO" id="GO:0003677">
    <property type="term" value="F:DNA binding"/>
    <property type="evidence" value="ECO:0007669"/>
    <property type="project" value="UniProtKB-KW"/>
</dbReference>
<sequence>MNKFENLKDVLTVKDIAEFLGIGRGQAYELVHSGCFHVVRVGSRILVPKKSFQKWFEGQL</sequence>
<dbReference type="EMBL" id="MLQQ01000018">
    <property type="protein sequence ID" value="OIJ12730.1"/>
    <property type="molecule type" value="Genomic_DNA"/>
</dbReference>
<proteinExistence type="predicted"/>
<evidence type="ECO:0000313" key="3">
    <source>
        <dbReference type="Proteomes" id="UP000180098"/>
    </source>
</evidence>
<dbReference type="NCBIfam" id="TIGR01764">
    <property type="entry name" value="excise"/>
    <property type="match status" value="1"/>
</dbReference>
<dbReference type="Proteomes" id="UP000180098">
    <property type="component" value="Unassembled WGS sequence"/>
</dbReference>
<dbReference type="Pfam" id="PF12728">
    <property type="entry name" value="HTH_17"/>
    <property type="match status" value="1"/>
</dbReference>
<comment type="caution">
    <text evidence="2">The sequence shown here is derived from an EMBL/GenBank/DDBJ whole genome shotgun (WGS) entry which is preliminary data.</text>
</comment>
<dbReference type="Gene3D" id="3.90.105.50">
    <property type="match status" value="1"/>
</dbReference>
<keyword evidence="3" id="KW-1185">Reference proteome</keyword>
<dbReference type="InterPro" id="IPR038148">
    <property type="entry name" value="Tn1545/Tn916_Xis"/>
</dbReference>
<dbReference type="RefSeq" id="WP_071313037.1">
    <property type="nucleotide sequence ID" value="NZ_MLQQ01000018.1"/>
</dbReference>